<evidence type="ECO:0000313" key="1">
    <source>
        <dbReference type="EMBL" id="BAI61670.1"/>
    </source>
</evidence>
<name>D1YYZ8_METPS</name>
<protein>
    <submittedName>
        <fullName evidence="1">Uncharacterized protein</fullName>
    </submittedName>
</protein>
<dbReference type="Gene3D" id="1.25.40.10">
    <property type="entry name" value="Tetratricopeptide repeat domain"/>
    <property type="match status" value="1"/>
</dbReference>
<dbReference type="eggNOG" id="arCOG03032">
    <property type="taxonomic scope" value="Archaea"/>
</dbReference>
<dbReference type="EMBL" id="AP011532">
    <property type="protein sequence ID" value="BAI61670.1"/>
    <property type="molecule type" value="Genomic_DNA"/>
</dbReference>
<dbReference type="STRING" id="304371.MCP_1598"/>
<proteinExistence type="predicted"/>
<reference evidence="1 2" key="1">
    <citation type="journal article" date="2007" name="Appl. Environ. Microbiol.">
        <title>Isolation of key methanogens for global methane emission from rice paddy fields: a novel isolate affiliated with the clone cluster rice cluster I.</title>
        <authorList>
            <person name="Sakai S."/>
            <person name="Imachi H."/>
            <person name="Sekiguchi Y."/>
            <person name="Ohashi A."/>
            <person name="Harada H."/>
            <person name="Kamagata Y."/>
        </authorList>
    </citation>
    <scope>NUCLEOTIDE SEQUENCE [LARGE SCALE GENOMIC DNA]</scope>
    <source>
        <strain evidence="2">DSM 17711 / JCM 13418 / NBRC 101707 / SANAE</strain>
    </source>
</reference>
<dbReference type="Proteomes" id="UP000001882">
    <property type="component" value="Chromosome"/>
</dbReference>
<evidence type="ECO:0000313" key="2">
    <source>
        <dbReference type="Proteomes" id="UP000001882"/>
    </source>
</evidence>
<organism evidence="1 2">
    <name type="scientific">Methanocella paludicola (strain DSM 17711 / JCM 13418 / NBRC 101707 / SANAE)</name>
    <dbReference type="NCBI Taxonomy" id="304371"/>
    <lineage>
        <taxon>Archaea</taxon>
        <taxon>Methanobacteriati</taxon>
        <taxon>Methanobacteriota</taxon>
        <taxon>Stenosarchaea group</taxon>
        <taxon>Methanomicrobia</taxon>
        <taxon>Methanocellales</taxon>
        <taxon>Methanocellaceae</taxon>
        <taxon>Methanocella</taxon>
    </lineage>
</organism>
<dbReference type="AlphaFoldDB" id="D1YYZ8"/>
<reference evidence="1 2" key="2">
    <citation type="journal article" date="2008" name="Int. J. Syst. Evol. Microbiol.">
        <title>Methanocella paludicola gen. nov., sp. nov., a methane-producing archaeon, the first isolate of the lineage 'Rice Cluster I', and proposal of the new archaeal order Methanocellales ord. nov.</title>
        <authorList>
            <person name="Sakai S."/>
            <person name="Imachi H."/>
            <person name="Hanada S."/>
            <person name="Ohashi A."/>
            <person name="Harada H."/>
            <person name="Kamagata Y."/>
        </authorList>
    </citation>
    <scope>NUCLEOTIDE SEQUENCE [LARGE SCALE GENOMIC DNA]</scope>
    <source>
        <strain evidence="2">DSM 17711 / JCM 13418 / NBRC 101707 / SANAE</strain>
    </source>
</reference>
<gene>
    <name evidence="1" type="ordered locus">MCP_1598</name>
</gene>
<dbReference type="Pfam" id="PF13431">
    <property type="entry name" value="TPR_17"/>
    <property type="match status" value="1"/>
</dbReference>
<sequence>MVMNRANFIHWKDMIDELIAEYMRALELDPYDAMAHFNLAIAHQDKNMLEEAIGEYKMARVLNPYDFKVQNNDGALHLNKGRMYDALL</sequence>
<dbReference type="SUPFAM" id="SSF48452">
    <property type="entry name" value="TPR-like"/>
    <property type="match status" value="1"/>
</dbReference>
<dbReference type="InParanoid" id="D1YYZ8"/>
<reference evidence="2" key="3">
    <citation type="journal article" date="2011" name="PLoS ONE">
        <title>Genome sequence of a mesophilic hydrogenotrophic methanogen Methanocella paludicola, the first cultivated representative of the order Methanocellales.</title>
        <authorList>
            <person name="Sakai S."/>
            <person name="Takaki Y."/>
            <person name="Shimamura S."/>
            <person name="Sekine M."/>
            <person name="Tajima T."/>
            <person name="Kosugi H."/>
            <person name="Ichikawa N."/>
            <person name="Tasumi E."/>
            <person name="Hiraki A.T."/>
            <person name="Shimizu A."/>
            <person name="Kato Y."/>
            <person name="Nishiko R."/>
            <person name="Mori K."/>
            <person name="Fujita N."/>
            <person name="Imachi H."/>
            <person name="Takai K."/>
        </authorList>
    </citation>
    <scope>NUCLEOTIDE SEQUENCE [LARGE SCALE GENOMIC DNA]</scope>
    <source>
        <strain evidence="2">DSM 17711 / JCM 13418 / NBRC 101707 / SANAE</strain>
    </source>
</reference>
<accession>D1YYZ8</accession>
<dbReference type="KEGG" id="mpd:MCP_1598"/>
<keyword evidence="2" id="KW-1185">Reference proteome</keyword>
<dbReference type="InterPro" id="IPR011990">
    <property type="entry name" value="TPR-like_helical_dom_sf"/>
</dbReference>